<reference evidence="3" key="1">
    <citation type="submission" date="2016-10" db="EMBL/GenBank/DDBJ databases">
        <authorList>
            <person name="Varghese N."/>
            <person name="Submissions S."/>
        </authorList>
    </citation>
    <scope>NUCLEOTIDE SEQUENCE [LARGE SCALE GENOMIC DNA]</scope>
    <source>
        <strain evidence="3">DSM 45413</strain>
    </source>
</reference>
<dbReference type="Pfam" id="PF07110">
    <property type="entry name" value="EthD"/>
    <property type="match status" value="1"/>
</dbReference>
<protein>
    <recommendedName>
        <fullName evidence="1">EthD domain-containing protein</fullName>
    </recommendedName>
</protein>
<evidence type="ECO:0000313" key="3">
    <source>
        <dbReference type="Proteomes" id="UP000198960"/>
    </source>
</evidence>
<dbReference type="Gene3D" id="3.30.70.100">
    <property type="match status" value="1"/>
</dbReference>
<accession>A0A1H8VI58</accession>
<proteinExistence type="predicted"/>
<evidence type="ECO:0000259" key="1">
    <source>
        <dbReference type="Pfam" id="PF07110"/>
    </source>
</evidence>
<dbReference type="PANTHER" id="PTHR40260">
    <property type="entry name" value="BLR8190 PROTEIN"/>
    <property type="match status" value="1"/>
</dbReference>
<dbReference type="InterPro" id="IPR011008">
    <property type="entry name" value="Dimeric_a/b-barrel"/>
</dbReference>
<feature type="domain" description="EthD" evidence="1">
    <location>
        <begin position="12"/>
        <end position="88"/>
    </location>
</feature>
<evidence type="ECO:0000313" key="2">
    <source>
        <dbReference type="EMBL" id="SEP15116.1"/>
    </source>
</evidence>
<dbReference type="GO" id="GO:0016491">
    <property type="term" value="F:oxidoreductase activity"/>
    <property type="evidence" value="ECO:0007669"/>
    <property type="project" value="InterPro"/>
</dbReference>
<dbReference type="InterPro" id="IPR009799">
    <property type="entry name" value="EthD_dom"/>
</dbReference>
<dbReference type="SUPFAM" id="SSF54909">
    <property type="entry name" value="Dimeric alpha+beta barrel"/>
    <property type="match status" value="1"/>
</dbReference>
<dbReference type="STRING" id="673521.SAMN05660991_03568"/>
<organism evidence="2 3">
    <name type="scientific">Trujillonella endophytica</name>
    <dbReference type="NCBI Taxonomy" id="673521"/>
    <lineage>
        <taxon>Bacteria</taxon>
        <taxon>Bacillati</taxon>
        <taxon>Actinomycetota</taxon>
        <taxon>Actinomycetes</taxon>
        <taxon>Geodermatophilales</taxon>
        <taxon>Geodermatophilaceae</taxon>
        <taxon>Trujillonella</taxon>
    </lineage>
</organism>
<sequence>MTHRLLVQYGRPTDPAAFDRHYRDVHVPLARKIPGIVRFETGHAEALGDEAAPYLVATLDFESAEAFAAGMGSPDGAAAAGDVPNFATGGATMSHFDVDDVTR</sequence>
<gene>
    <name evidence="2" type="ORF">SAMN05660991_03568</name>
</gene>
<name>A0A1H8VI58_9ACTN</name>
<dbReference type="PANTHER" id="PTHR40260:SF2">
    <property type="entry name" value="BLR8190 PROTEIN"/>
    <property type="match status" value="1"/>
</dbReference>
<keyword evidence="3" id="KW-1185">Reference proteome</keyword>
<dbReference type="AlphaFoldDB" id="A0A1H8VI58"/>
<dbReference type="NCBIfam" id="TIGR02118">
    <property type="entry name" value="EthD family reductase"/>
    <property type="match status" value="1"/>
</dbReference>
<dbReference type="OrthoDB" id="5294870at2"/>
<dbReference type="RefSeq" id="WP_091946537.1">
    <property type="nucleotide sequence ID" value="NZ_FOEE01000012.1"/>
</dbReference>
<dbReference type="Proteomes" id="UP000198960">
    <property type="component" value="Unassembled WGS sequence"/>
</dbReference>
<dbReference type="EMBL" id="FOEE01000012">
    <property type="protein sequence ID" value="SEP15116.1"/>
    <property type="molecule type" value="Genomic_DNA"/>
</dbReference>